<dbReference type="RefSeq" id="WP_088842929.1">
    <property type="nucleotide sequence ID" value="NZ_FYEW01000001.1"/>
</dbReference>
<feature type="chain" id="PRO_5012148896" evidence="8">
    <location>
        <begin position="28"/>
        <end position="1057"/>
    </location>
</feature>
<dbReference type="Pfam" id="PF07715">
    <property type="entry name" value="Plug"/>
    <property type="match status" value="1"/>
</dbReference>
<sequence length="1057" mass="114240">MKKPVPKLRRMTLPALLCCLPLQPLVAAVNSTSTSFSARLPMGALQPDIPVSGRVVDEKGAGLPGVNVVVKGSTIGTQTDIDGRYSLTAPDNGTLVFSFVGYTSQEVPVSNRSAVNVTLAPDNRALSEVVVVGYLAQDRQNVSSAVSNLDVKEAVKAPVATATQALQGRVAGVQVQGSGSPGEAPVINIRGIGNLGNASSAPLFIIDGLWTDNIRDLNPNDIETLNVLKDASSTAIYGSRGANGVVQITTKRGKAGAPSIGVNAYAGVDQLYKRYDLTNNSEWADRAVQAYANAGLDPLNSGQNSLAGAVKGPGGKFDPSIDTDWQKEFFQTGRIEDYNVTFSGGTTAEKNASNFLISGEYFHQQGIVKGPNFERYSLRLNSGLTRGRFKFQENVQLTHINSTLLNGFPFIDVLLMLPGIPVYDPRNPGGFGTGSTTLNTFATNPIGAQSLLRRKQNDNRIAGNISADVSIFDFLSYRLNMALDGHVYGNSDAQQAGIIRQNTAINTSFLSEFQGYDVFLLTENTLNFTKSLGDNHINALVGYSEQRYRQHNTTVQRQGFTSVPQYYFELDAGPVAGVSGGATLENSKRSYFSQATYDYKNRYLISGSFRRDGSSKFAADDRWGNFAAGSVAWRLSEEEFFKTAVPMVNNLKLRASYGVNGNDGLGGAYGGNYLTAPIINQNVNYVDSNGNIVNGSAQITLSSPGLQWEERYTKDAGIDLGLLDNRLTLSADYYISETKKALAPVVIPVYLGNFGGAVFQNAGNLKNSGFELALGYHENRNDFTYGADFTLTTIKNEVTQVPTKGQSFSDGIGLTRTQVGQPVGAFYLIPFDGIFQSKDEVQNYRNADGKVIQPYASAGDARYKDSNGDGVIDTRDRVFVGTPFPKLQMGLNLNAAYKGIDVSVFLQAVTGNQVFNRAKYALQRYDGPNNYERDVQPWTPENPSNTNTRLLQGGGAGDLGLAAASNALFNTTRWLEDGDYLRLKNIQIGYTFPKSLTSRVPSLGSVRVYVTGRNVVTFTKYSGFDPEITGTGFYGRGIDDGAYPNVRTYTGGLQVNF</sequence>
<comment type="similarity">
    <text evidence="7">Belongs to the TonB-dependent receptor family.</text>
</comment>
<evidence type="ECO:0000259" key="9">
    <source>
        <dbReference type="Pfam" id="PF07715"/>
    </source>
</evidence>
<protein>
    <submittedName>
        <fullName evidence="10">TonB-linked outer membrane protein, SusC/RagA family</fullName>
    </submittedName>
</protein>
<keyword evidence="2 7" id="KW-0813">Transport</keyword>
<keyword evidence="6 7" id="KW-0998">Cell outer membrane</keyword>
<keyword evidence="11" id="KW-1185">Reference proteome</keyword>
<accession>A0A212TKZ9</accession>
<dbReference type="Pfam" id="PF13715">
    <property type="entry name" value="CarbopepD_reg_2"/>
    <property type="match status" value="1"/>
</dbReference>
<dbReference type="InterPro" id="IPR012910">
    <property type="entry name" value="Plug_dom"/>
</dbReference>
<name>A0A212TKZ9_9BACT</name>
<dbReference type="NCBIfam" id="TIGR04057">
    <property type="entry name" value="SusC_RagA_signa"/>
    <property type="match status" value="1"/>
</dbReference>
<feature type="domain" description="TonB-dependent receptor plug" evidence="9">
    <location>
        <begin position="139"/>
        <end position="245"/>
    </location>
</feature>
<dbReference type="Proteomes" id="UP000198131">
    <property type="component" value="Unassembled WGS sequence"/>
</dbReference>
<evidence type="ECO:0000256" key="2">
    <source>
        <dbReference type="ARBA" id="ARBA00022448"/>
    </source>
</evidence>
<evidence type="ECO:0000256" key="3">
    <source>
        <dbReference type="ARBA" id="ARBA00022452"/>
    </source>
</evidence>
<keyword evidence="5 7" id="KW-0472">Membrane</keyword>
<dbReference type="InterPro" id="IPR008969">
    <property type="entry name" value="CarboxyPept-like_regulatory"/>
</dbReference>
<dbReference type="PROSITE" id="PS52016">
    <property type="entry name" value="TONB_DEPENDENT_REC_3"/>
    <property type="match status" value="1"/>
</dbReference>
<evidence type="ECO:0000256" key="5">
    <source>
        <dbReference type="ARBA" id="ARBA00023136"/>
    </source>
</evidence>
<dbReference type="InterPro" id="IPR023997">
    <property type="entry name" value="TonB-dep_OMP_SusC/RagA_CS"/>
</dbReference>
<keyword evidence="4 7" id="KW-0812">Transmembrane</keyword>
<dbReference type="NCBIfam" id="TIGR04056">
    <property type="entry name" value="OMP_RagA_SusC"/>
    <property type="match status" value="1"/>
</dbReference>
<dbReference type="SUPFAM" id="SSF56935">
    <property type="entry name" value="Porins"/>
    <property type="match status" value="1"/>
</dbReference>
<dbReference type="Gene3D" id="2.40.170.20">
    <property type="entry name" value="TonB-dependent receptor, beta-barrel domain"/>
    <property type="match status" value="1"/>
</dbReference>
<dbReference type="EMBL" id="FYEW01000001">
    <property type="protein sequence ID" value="SNC66655.1"/>
    <property type="molecule type" value="Genomic_DNA"/>
</dbReference>
<feature type="signal peptide" evidence="8">
    <location>
        <begin position="1"/>
        <end position="27"/>
    </location>
</feature>
<keyword evidence="3 7" id="KW-1134">Transmembrane beta strand</keyword>
<gene>
    <name evidence="10" type="ORF">SAMN06265337_1684</name>
</gene>
<evidence type="ECO:0000256" key="1">
    <source>
        <dbReference type="ARBA" id="ARBA00004571"/>
    </source>
</evidence>
<dbReference type="FunFam" id="2.60.40.1120:FF:000003">
    <property type="entry name" value="Outer membrane protein Omp121"/>
    <property type="match status" value="1"/>
</dbReference>
<comment type="subcellular location">
    <subcellularLocation>
        <location evidence="1 7">Cell outer membrane</location>
        <topology evidence="1 7">Multi-pass membrane protein</topology>
    </subcellularLocation>
</comment>
<evidence type="ECO:0000256" key="6">
    <source>
        <dbReference type="ARBA" id="ARBA00023237"/>
    </source>
</evidence>
<evidence type="ECO:0000256" key="8">
    <source>
        <dbReference type="SAM" id="SignalP"/>
    </source>
</evidence>
<dbReference type="InterPro" id="IPR023996">
    <property type="entry name" value="TonB-dep_OMP_SusC/RagA"/>
</dbReference>
<dbReference type="SUPFAM" id="SSF49464">
    <property type="entry name" value="Carboxypeptidase regulatory domain-like"/>
    <property type="match status" value="1"/>
</dbReference>
<dbReference type="Gene3D" id="2.170.130.10">
    <property type="entry name" value="TonB-dependent receptor, plug domain"/>
    <property type="match status" value="1"/>
</dbReference>
<dbReference type="Gene3D" id="2.60.40.1120">
    <property type="entry name" value="Carboxypeptidase-like, regulatory domain"/>
    <property type="match status" value="1"/>
</dbReference>
<dbReference type="GO" id="GO:0009279">
    <property type="term" value="C:cell outer membrane"/>
    <property type="evidence" value="ECO:0007669"/>
    <property type="project" value="UniProtKB-SubCell"/>
</dbReference>
<dbReference type="OrthoDB" id="9768177at2"/>
<evidence type="ECO:0000256" key="7">
    <source>
        <dbReference type="PROSITE-ProRule" id="PRU01360"/>
    </source>
</evidence>
<organism evidence="10 11">
    <name type="scientific">Hymenobacter gelipurpurascens</name>
    <dbReference type="NCBI Taxonomy" id="89968"/>
    <lineage>
        <taxon>Bacteria</taxon>
        <taxon>Pseudomonadati</taxon>
        <taxon>Bacteroidota</taxon>
        <taxon>Cytophagia</taxon>
        <taxon>Cytophagales</taxon>
        <taxon>Hymenobacteraceae</taxon>
        <taxon>Hymenobacter</taxon>
    </lineage>
</organism>
<proteinExistence type="inferred from homology"/>
<dbReference type="AlphaFoldDB" id="A0A212TKZ9"/>
<dbReference type="InterPro" id="IPR039426">
    <property type="entry name" value="TonB-dep_rcpt-like"/>
</dbReference>
<dbReference type="InterPro" id="IPR036942">
    <property type="entry name" value="Beta-barrel_TonB_sf"/>
</dbReference>
<evidence type="ECO:0000313" key="11">
    <source>
        <dbReference type="Proteomes" id="UP000198131"/>
    </source>
</evidence>
<dbReference type="InterPro" id="IPR037066">
    <property type="entry name" value="Plug_dom_sf"/>
</dbReference>
<evidence type="ECO:0000256" key="4">
    <source>
        <dbReference type="ARBA" id="ARBA00022692"/>
    </source>
</evidence>
<evidence type="ECO:0000313" key="10">
    <source>
        <dbReference type="EMBL" id="SNC66655.1"/>
    </source>
</evidence>
<reference evidence="11" key="1">
    <citation type="submission" date="2017-06" db="EMBL/GenBank/DDBJ databases">
        <authorList>
            <person name="Varghese N."/>
            <person name="Submissions S."/>
        </authorList>
    </citation>
    <scope>NUCLEOTIDE SEQUENCE [LARGE SCALE GENOMIC DNA]</scope>
    <source>
        <strain evidence="11">DSM 11116</strain>
    </source>
</reference>
<keyword evidence="8" id="KW-0732">Signal</keyword>